<reference evidence="1" key="2">
    <citation type="journal article" date="2015" name="Fish Shellfish Immunol.">
        <title>Early steps in the European eel (Anguilla anguilla)-Vibrio vulnificus interaction in the gills: Role of the RtxA13 toxin.</title>
        <authorList>
            <person name="Callol A."/>
            <person name="Pajuelo D."/>
            <person name="Ebbesson L."/>
            <person name="Teles M."/>
            <person name="MacKenzie S."/>
            <person name="Amaro C."/>
        </authorList>
    </citation>
    <scope>NUCLEOTIDE SEQUENCE</scope>
</reference>
<name>A0A0E9X8P6_ANGAN</name>
<dbReference type="EMBL" id="GBXM01009603">
    <property type="protein sequence ID" value="JAH98974.1"/>
    <property type="molecule type" value="Transcribed_RNA"/>
</dbReference>
<dbReference type="AlphaFoldDB" id="A0A0E9X8P6"/>
<reference evidence="1" key="1">
    <citation type="submission" date="2014-11" db="EMBL/GenBank/DDBJ databases">
        <authorList>
            <person name="Amaro Gonzalez C."/>
        </authorList>
    </citation>
    <scope>NUCLEOTIDE SEQUENCE</scope>
</reference>
<organism evidence="1">
    <name type="scientific">Anguilla anguilla</name>
    <name type="common">European freshwater eel</name>
    <name type="synonym">Muraena anguilla</name>
    <dbReference type="NCBI Taxonomy" id="7936"/>
    <lineage>
        <taxon>Eukaryota</taxon>
        <taxon>Metazoa</taxon>
        <taxon>Chordata</taxon>
        <taxon>Craniata</taxon>
        <taxon>Vertebrata</taxon>
        <taxon>Euteleostomi</taxon>
        <taxon>Actinopterygii</taxon>
        <taxon>Neopterygii</taxon>
        <taxon>Teleostei</taxon>
        <taxon>Anguilliformes</taxon>
        <taxon>Anguillidae</taxon>
        <taxon>Anguilla</taxon>
    </lineage>
</organism>
<evidence type="ECO:0000313" key="1">
    <source>
        <dbReference type="EMBL" id="JAH98974.1"/>
    </source>
</evidence>
<proteinExistence type="predicted"/>
<sequence>MSSLHRFSAQTKMQAFSFVWCHIKFYVDYLQVKSPMKFTVEAFCLGPKWFCSGFFLLGADSDSFTWTLPGKVCRISCHLVN</sequence>
<protein>
    <submittedName>
        <fullName evidence="1">Uncharacterized protein</fullName>
    </submittedName>
</protein>
<accession>A0A0E9X8P6</accession>